<accession>A0A848GK59</accession>
<feature type="signal peptide" evidence="1">
    <location>
        <begin position="1"/>
        <end position="21"/>
    </location>
</feature>
<feature type="chain" id="PRO_5032421022" evidence="1">
    <location>
        <begin position="22"/>
        <end position="166"/>
    </location>
</feature>
<dbReference type="Pfam" id="PF07366">
    <property type="entry name" value="SnoaL"/>
    <property type="match status" value="1"/>
</dbReference>
<evidence type="ECO:0000256" key="1">
    <source>
        <dbReference type="SAM" id="SignalP"/>
    </source>
</evidence>
<dbReference type="SUPFAM" id="SSF54427">
    <property type="entry name" value="NTF2-like"/>
    <property type="match status" value="1"/>
</dbReference>
<name>A0A848GK59_9BACT</name>
<dbReference type="Gene3D" id="3.10.450.50">
    <property type="match status" value="1"/>
</dbReference>
<dbReference type="InterPro" id="IPR032710">
    <property type="entry name" value="NTF2-like_dom_sf"/>
</dbReference>
<organism evidence="2 3">
    <name type="scientific">Chitinophaga fulva</name>
    <dbReference type="NCBI Taxonomy" id="2728842"/>
    <lineage>
        <taxon>Bacteria</taxon>
        <taxon>Pseudomonadati</taxon>
        <taxon>Bacteroidota</taxon>
        <taxon>Chitinophagia</taxon>
        <taxon>Chitinophagales</taxon>
        <taxon>Chitinophagaceae</taxon>
        <taxon>Chitinophaga</taxon>
    </lineage>
</organism>
<keyword evidence="3" id="KW-1185">Reference proteome</keyword>
<gene>
    <name evidence="2" type="ORF">HHL17_11345</name>
</gene>
<dbReference type="RefSeq" id="WP_169224829.1">
    <property type="nucleotide sequence ID" value="NZ_JABBGC010000001.1"/>
</dbReference>
<dbReference type="EMBL" id="JABBGC010000001">
    <property type="protein sequence ID" value="NML37789.1"/>
    <property type="molecule type" value="Genomic_DNA"/>
</dbReference>
<dbReference type="InterPro" id="IPR009959">
    <property type="entry name" value="Cyclase_SnoaL-like"/>
</dbReference>
<dbReference type="Proteomes" id="UP000583266">
    <property type="component" value="Unassembled WGS sequence"/>
</dbReference>
<dbReference type="AlphaFoldDB" id="A0A848GK59"/>
<protein>
    <submittedName>
        <fullName evidence="2">Ester cyclase</fullName>
    </submittedName>
</protein>
<dbReference type="PANTHER" id="PTHR38436:SF1">
    <property type="entry name" value="ESTER CYCLASE"/>
    <property type="match status" value="1"/>
</dbReference>
<dbReference type="PANTHER" id="PTHR38436">
    <property type="entry name" value="POLYKETIDE CYCLASE SNOAL-LIKE DOMAIN"/>
    <property type="match status" value="1"/>
</dbReference>
<comment type="caution">
    <text evidence="2">The sequence shown here is derived from an EMBL/GenBank/DDBJ whole genome shotgun (WGS) entry which is preliminary data.</text>
</comment>
<dbReference type="GO" id="GO:0030638">
    <property type="term" value="P:polyketide metabolic process"/>
    <property type="evidence" value="ECO:0007669"/>
    <property type="project" value="InterPro"/>
</dbReference>
<evidence type="ECO:0000313" key="3">
    <source>
        <dbReference type="Proteomes" id="UP000583266"/>
    </source>
</evidence>
<proteinExistence type="predicted"/>
<evidence type="ECO:0000313" key="2">
    <source>
        <dbReference type="EMBL" id="NML37789.1"/>
    </source>
</evidence>
<reference evidence="2 3" key="1">
    <citation type="submission" date="2020-04" db="EMBL/GenBank/DDBJ databases">
        <title>Chitinophaga sp. G-6-1-13 sp. nov., isolated from soil.</title>
        <authorList>
            <person name="Dahal R.H."/>
            <person name="Chaudhary D.K."/>
        </authorList>
    </citation>
    <scope>NUCLEOTIDE SEQUENCE [LARGE SCALE GENOMIC DNA]</scope>
    <source>
        <strain evidence="2 3">G-6-1-13</strain>
    </source>
</reference>
<keyword evidence="1" id="KW-0732">Signal</keyword>
<sequence>MIVNFFYRLILPAVCIILATAACSPSSSSSGEQNKNIVRRYFGEAWNQGKLEALDSLLAPQYINHTPSTPDPPRGPGGLKPIIAAFRRAFPDLHFEIKDLIANDSMVVARVVMTGTQQDSLFQLPPTGKKVEVNQINIEKISNGQIVEHWRVTDELSLMRQLGFVP</sequence>